<dbReference type="Pfam" id="PF17917">
    <property type="entry name" value="RT_RNaseH"/>
    <property type="match status" value="1"/>
</dbReference>
<dbReference type="Gene3D" id="3.10.10.10">
    <property type="entry name" value="HIV Type 1 Reverse Transcriptase, subunit A, domain 1"/>
    <property type="match status" value="1"/>
</dbReference>
<keyword evidence="11" id="KW-1185">Reference proteome</keyword>
<dbReference type="GO" id="GO:0004519">
    <property type="term" value="F:endonuclease activity"/>
    <property type="evidence" value="ECO:0007669"/>
    <property type="project" value="UniProtKB-KW"/>
</dbReference>
<dbReference type="Gene3D" id="2.40.70.10">
    <property type="entry name" value="Acid Proteases"/>
    <property type="match status" value="1"/>
</dbReference>
<dbReference type="EMBL" id="AJIL01000030">
    <property type="protein sequence ID" value="KNF01305.1"/>
    <property type="molecule type" value="Genomic_DNA"/>
</dbReference>
<dbReference type="CDD" id="cd01647">
    <property type="entry name" value="RT_LTR"/>
    <property type="match status" value="1"/>
</dbReference>
<feature type="compositionally biased region" description="Basic and acidic residues" evidence="8">
    <location>
        <begin position="49"/>
        <end position="64"/>
    </location>
</feature>
<feature type="region of interest" description="Disordered" evidence="8">
    <location>
        <begin position="681"/>
        <end position="703"/>
    </location>
</feature>
<reference evidence="11" key="1">
    <citation type="submission" date="2014-03" db="EMBL/GenBank/DDBJ databases">
        <title>The Genome Sequence of Puccinia striiformis f. sp. tritici PST-78.</title>
        <authorList>
            <consortium name="The Broad Institute Genome Sequencing Platform"/>
            <person name="Cuomo C."/>
            <person name="Hulbert S."/>
            <person name="Chen X."/>
            <person name="Walker B."/>
            <person name="Young S.K."/>
            <person name="Zeng Q."/>
            <person name="Gargeya S."/>
            <person name="Fitzgerald M."/>
            <person name="Haas B."/>
            <person name="Abouelleil A."/>
            <person name="Alvarado L."/>
            <person name="Arachchi H.M."/>
            <person name="Berlin A.M."/>
            <person name="Chapman S.B."/>
            <person name="Goldberg J."/>
            <person name="Griggs A."/>
            <person name="Gujja S."/>
            <person name="Hansen M."/>
            <person name="Howarth C."/>
            <person name="Imamovic A."/>
            <person name="Larimer J."/>
            <person name="McCowan C."/>
            <person name="Montmayeur A."/>
            <person name="Murphy C."/>
            <person name="Neiman D."/>
            <person name="Pearson M."/>
            <person name="Priest M."/>
            <person name="Roberts A."/>
            <person name="Saif S."/>
            <person name="Shea T."/>
            <person name="Sisk P."/>
            <person name="Sykes S."/>
            <person name="Wortman J."/>
            <person name="Nusbaum C."/>
            <person name="Birren B."/>
        </authorList>
    </citation>
    <scope>NUCLEOTIDE SEQUENCE [LARGE SCALE GENOMIC DNA]</scope>
    <source>
        <strain evidence="11">race PST-78</strain>
    </source>
</reference>
<keyword evidence="6" id="KW-0378">Hydrolase</keyword>
<protein>
    <recommendedName>
        <fullName evidence="1">RNA-directed DNA polymerase</fullName>
        <ecNumber evidence="1">2.7.7.49</ecNumber>
    </recommendedName>
</protein>
<sequence>MDVDTDRLMDFNRQDSYTTVNPSPSGSTLAPTPNPPTPPKKVSIQAPEDSTKAPKEKAQKKTTVERPLSNQYPDAEDELVKQMLANRMDVSVGELLAVSPSVTEKFKKSVSSKRVPLDQTKSTDAGGMDPHEDCEEGEEVGEINIHYSCPLAYVTLSVNGRTFQALLDNGSQVNLMSKNLANKLGLVITQRKMNLRGIGGHKSIILGVAETVPAKIGSNLNSPLSFPPLSRDPYQTPLTPFPPEFTPTWKITEERLKVINFGPADFLWAEELKLFKHLIITRQDAFAFGPEERGLLKHTYGQPYVIPVIKHEPWQQKPIPIPTAIEDQFIELVRERIKTGFYEQSFSTYSSPVFCVKKQDGKLGVVHDLQKLNKVTIKDSGLPPNPEELIESFTGRACYGLGDIMGGYDERELAPESRPLTTFETPLGRLQLTRLPQGATNSVAVYQAQMMWILQDEIPHNRGFLFRIEEAGLTVSGRKFACCVPALDLVGHVVCKEGRKVAKKQLNKIESWPCPDNPTEVRGFLGVCVYVRMFIPGLSELASPLRKLTRKDADWDWTDDYYSKDAGAIKLAVDSSFIAAAAVLSQEDKGLDRPVLYESVVFTPTESKYSQSKLELCGVAKILKKLQTQLWGQHFELLIDAKSLIETINSPSLPNAPITRWIAFIQLFSFTMTHVPGKTFTLPDGLSRRPPDPSEEPKDFDEEEQWIKPHPGFGIKKVYSANLGEESKQVGIWKYLQIYLKL</sequence>
<keyword evidence="5" id="KW-0255">Endonuclease</keyword>
<feature type="region of interest" description="Disordered" evidence="8">
    <location>
        <begin position="113"/>
        <end position="134"/>
    </location>
</feature>
<keyword evidence="3" id="KW-0548">Nucleotidyltransferase</keyword>
<dbReference type="OrthoDB" id="2505957at2759"/>
<evidence type="ECO:0000256" key="4">
    <source>
        <dbReference type="ARBA" id="ARBA00022722"/>
    </source>
</evidence>
<dbReference type="AlphaFoldDB" id="A0A0L0VQK8"/>
<evidence type="ECO:0000256" key="2">
    <source>
        <dbReference type="ARBA" id="ARBA00022679"/>
    </source>
</evidence>
<dbReference type="InterPro" id="IPR043128">
    <property type="entry name" value="Rev_trsase/Diguanyl_cyclase"/>
</dbReference>
<dbReference type="GO" id="GO:0016787">
    <property type="term" value="F:hydrolase activity"/>
    <property type="evidence" value="ECO:0007669"/>
    <property type="project" value="UniProtKB-KW"/>
</dbReference>
<name>A0A0L0VQK8_9BASI</name>
<accession>A0A0L0VQK8</accession>
<feature type="compositionally biased region" description="Basic and acidic residues" evidence="8">
    <location>
        <begin position="686"/>
        <end position="697"/>
    </location>
</feature>
<evidence type="ECO:0000313" key="11">
    <source>
        <dbReference type="Proteomes" id="UP000054564"/>
    </source>
</evidence>
<dbReference type="GO" id="GO:0003964">
    <property type="term" value="F:RNA-directed DNA polymerase activity"/>
    <property type="evidence" value="ECO:0007669"/>
    <property type="project" value="UniProtKB-KW"/>
</dbReference>
<comment type="caution">
    <text evidence="10">The sequence shown here is derived from an EMBL/GenBank/DDBJ whole genome shotgun (WGS) entry which is preliminary data.</text>
</comment>
<dbReference type="Gene3D" id="3.30.70.270">
    <property type="match status" value="1"/>
</dbReference>
<evidence type="ECO:0000256" key="6">
    <source>
        <dbReference type="ARBA" id="ARBA00022801"/>
    </source>
</evidence>
<dbReference type="SUPFAM" id="SSF50630">
    <property type="entry name" value="Acid proteases"/>
    <property type="match status" value="1"/>
</dbReference>
<feature type="compositionally biased region" description="Basic and acidic residues" evidence="8">
    <location>
        <begin position="1"/>
        <end position="13"/>
    </location>
</feature>
<dbReference type="PANTHER" id="PTHR37984">
    <property type="entry name" value="PROTEIN CBG26694"/>
    <property type="match status" value="1"/>
</dbReference>
<dbReference type="Proteomes" id="UP000054564">
    <property type="component" value="Unassembled WGS sequence"/>
</dbReference>
<keyword evidence="2" id="KW-0808">Transferase</keyword>
<organism evidence="10 11">
    <name type="scientific">Puccinia striiformis f. sp. tritici PST-78</name>
    <dbReference type="NCBI Taxonomy" id="1165861"/>
    <lineage>
        <taxon>Eukaryota</taxon>
        <taxon>Fungi</taxon>
        <taxon>Dikarya</taxon>
        <taxon>Basidiomycota</taxon>
        <taxon>Pucciniomycotina</taxon>
        <taxon>Pucciniomycetes</taxon>
        <taxon>Pucciniales</taxon>
        <taxon>Pucciniaceae</taxon>
        <taxon>Puccinia</taxon>
    </lineage>
</organism>
<dbReference type="SUPFAM" id="SSF56672">
    <property type="entry name" value="DNA/RNA polymerases"/>
    <property type="match status" value="1"/>
</dbReference>
<dbReference type="InterPro" id="IPR041373">
    <property type="entry name" value="RT_RNaseH"/>
</dbReference>
<feature type="compositionally biased region" description="Polar residues" evidence="8">
    <location>
        <begin position="14"/>
        <end position="30"/>
    </location>
</feature>
<dbReference type="InterPro" id="IPR021109">
    <property type="entry name" value="Peptidase_aspartic_dom_sf"/>
</dbReference>
<proteinExistence type="predicted"/>
<dbReference type="STRING" id="1165861.A0A0L0VQK8"/>
<evidence type="ECO:0000256" key="8">
    <source>
        <dbReference type="SAM" id="MobiDB-lite"/>
    </source>
</evidence>
<evidence type="ECO:0000313" key="10">
    <source>
        <dbReference type="EMBL" id="KNF01305.1"/>
    </source>
</evidence>
<evidence type="ECO:0000256" key="1">
    <source>
        <dbReference type="ARBA" id="ARBA00012493"/>
    </source>
</evidence>
<evidence type="ECO:0000256" key="5">
    <source>
        <dbReference type="ARBA" id="ARBA00022759"/>
    </source>
</evidence>
<evidence type="ECO:0000256" key="7">
    <source>
        <dbReference type="ARBA" id="ARBA00022918"/>
    </source>
</evidence>
<dbReference type="InterPro" id="IPR050951">
    <property type="entry name" value="Retrovirus_Pol_polyprotein"/>
</dbReference>
<dbReference type="CDD" id="cd09274">
    <property type="entry name" value="RNase_HI_RT_Ty3"/>
    <property type="match status" value="1"/>
</dbReference>
<dbReference type="InterPro" id="IPR043502">
    <property type="entry name" value="DNA/RNA_pol_sf"/>
</dbReference>
<feature type="domain" description="Reverse transcriptase RNase H-like" evidence="9">
    <location>
        <begin position="569"/>
        <end position="667"/>
    </location>
</feature>
<evidence type="ECO:0000256" key="3">
    <source>
        <dbReference type="ARBA" id="ARBA00022695"/>
    </source>
</evidence>
<dbReference type="EC" id="2.7.7.49" evidence="1"/>
<dbReference type="Pfam" id="PF13650">
    <property type="entry name" value="Asp_protease_2"/>
    <property type="match status" value="1"/>
</dbReference>
<evidence type="ECO:0000259" key="9">
    <source>
        <dbReference type="Pfam" id="PF17917"/>
    </source>
</evidence>
<gene>
    <name evidence="10" type="ORF">PSTG_05404</name>
</gene>
<keyword evidence="4" id="KW-0540">Nuclease</keyword>
<dbReference type="CDD" id="cd00303">
    <property type="entry name" value="retropepsin_like"/>
    <property type="match status" value="1"/>
</dbReference>
<feature type="region of interest" description="Disordered" evidence="8">
    <location>
        <begin position="1"/>
        <end position="74"/>
    </location>
</feature>
<keyword evidence="7" id="KW-0695">RNA-directed DNA polymerase</keyword>
<dbReference type="PANTHER" id="PTHR37984:SF5">
    <property type="entry name" value="PROTEIN NYNRIN-LIKE"/>
    <property type="match status" value="1"/>
</dbReference>